<dbReference type="AlphaFoldDB" id="A0A4C1WIJ2"/>
<accession>A0A4C1WIJ2</accession>
<protein>
    <recommendedName>
        <fullName evidence="3">SAM domain-containing protein</fullName>
    </recommendedName>
</protein>
<keyword evidence="2" id="KW-1185">Reference proteome</keyword>
<organism evidence="1 2">
    <name type="scientific">Eumeta variegata</name>
    <name type="common">Bagworm moth</name>
    <name type="synonym">Eumeta japonica</name>
    <dbReference type="NCBI Taxonomy" id="151549"/>
    <lineage>
        <taxon>Eukaryota</taxon>
        <taxon>Metazoa</taxon>
        <taxon>Ecdysozoa</taxon>
        <taxon>Arthropoda</taxon>
        <taxon>Hexapoda</taxon>
        <taxon>Insecta</taxon>
        <taxon>Pterygota</taxon>
        <taxon>Neoptera</taxon>
        <taxon>Endopterygota</taxon>
        <taxon>Lepidoptera</taxon>
        <taxon>Glossata</taxon>
        <taxon>Ditrysia</taxon>
        <taxon>Tineoidea</taxon>
        <taxon>Psychidae</taxon>
        <taxon>Oiketicinae</taxon>
        <taxon>Eumeta</taxon>
    </lineage>
</organism>
<dbReference type="OrthoDB" id="3598281at2759"/>
<comment type="caution">
    <text evidence="1">The sequence shown here is derived from an EMBL/GenBank/DDBJ whole genome shotgun (WGS) entry which is preliminary data.</text>
</comment>
<dbReference type="CDD" id="cd09487">
    <property type="entry name" value="SAM_superfamily"/>
    <property type="match status" value="1"/>
</dbReference>
<gene>
    <name evidence="1" type="ORF">EVAR_37189_1</name>
</gene>
<dbReference type="EMBL" id="BGZK01000572">
    <property type="protein sequence ID" value="GBP51031.1"/>
    <property type="molecule type" value="Genomic_DNA"/>
</dbReference>
<sequence>MYSNESWAWQKRHGNRIDAVVMRFLCIMCGWSLKGKCGNSGVCEGCGWNEDVVTGVEKGIYLICFRTKIKDINMLQLLSQEDIKELIPILGHRVKLIAGIKQLKQIIDKAFPTEEQEIFEGILYNTPLFASGVRKYIRNTKLTAVTEIMESLSLMYSYAVRLAISREKVEKLFGPSTPEGACSSPHPTALQHLFSLTDEFPPAEIVSAEYSDRRGNGVCPESGRGTIGWRSARARRDIKVRRHSFIRSRRANADRLHKSCKRFAAALRGDGFFFPAVPLPPPSRLGIARFGKQDYPPIDLYSLERIEIGRWRY</sequence>
<evidence type="ECO:0000313" key="1">
    <source>
        <dbReference type="EMBL" id="GBP51031.1"/>
    </source>
</evidence>
<dbReference type="Proteomes" id="UP000299102">
    <property type="component" value="Unassembled WGS sequence"/>
</dbReference>
<evidence type="ECO:0000313" key="2">
    <source>
        <dbReference type="Proteomes" id="UP000299102"/>
    </source>
</evidence>
<dbReference type="InterPro" id="IPR013761">
    <property type="entry name" value="SAM/pointed_sf"/>
</dbReference>
<proteinExistence type="predicted"/>
<name>A0A4C1WIJ2_EUMVA</name>
<evidence type="ECO:0008006" key="3">
    <source>
        <dbReference type="Google" id="ProtNLM"/>
    </source>
</evidence>
<dbReference type="Gene3D" id="1.10.150.50">
    <property type="entry name" value="Transcription Factor, Ets-1"/>
    <property type="match status" value="1"/>
</dbReference>
<reference evidence="1 2" key="1">
    <citation type="journal article" date="2019" name="Commun. Biol.">
        <title>The bagworm genome reveals a unique fibroin gene that provides high tensile strength.</title>
        <authorList>
            <person name="Kono N."/>
            <person name="Nakamura H."/>
            <person name="Ohtoshi R."/>
            <person name="Tomita M."/>
            <person name="Numata K."/>
            <person name="Arakawa K."/>
        </authorList>
    </citation>
    <scope>NUCLEOTIDE SEQUENCE [LARGE SCALE GENOMIC DNA]</scope>
</reference>
<dbReference type="SUPFAM" id="SSF47769">
    <property type="entry name" value="SAM/Pointed domain"/>
    <property type="match status" value="1"/>
</dbReference>